<accession>A0ABQ2PEH7</accession>
<protein>
    <submittedName>
        <fullName evidence="2">Uncharacterized protein</fullName>
    </submittedName>
</protein>
<dbReference type="EMBL" id="BMLX01000008">
    <property type="protein sequence ID" value="GGP23967.1"/>
    <property type="molecule type" value="Genomic_DNA"/>
</dbReference>
<sequence>MSISIGPVTSATAATTTATAKAPLIAPTPSGDKPWGDVSVWSPTNPGTIANPVWVPGDQAEAWIQQQSGGTKEYADYVLSVASPNNSQSGSARVALSFEAWSKQQAELKDNPAQSNTANIASLNGSPQTYDFKQLIGAVEGESAGKVASSIDAMKSKLDSAYLTETRKKHA</sequence>
<proteinExistence type="predicted"/>
<evidence type="ECO:0000256" key="1">
    <source>
        <dbReference type="SAM" id="MobiDB-lite"/>
    </source>
</evidence>
<gene>
    <name evidence="2" type="ORF">GCM10010970_39670</name>
</gene>
<reference evidence="3" key="1">
    <citation type="journal article" date="2019" name="Int. J. Syst. Evol. Microbiol.">
        <title>The Global Catalogue of Microorganisms (GCM) 10K type strain sequencing project: providing services to taxonomists for standard genome sequencing and annotation.</title>
        <authorList>
            <consortium name="The Broad Institute Genomics Platform"/>
            <consortium name="The Broad Institute Genome Sequencing Center for Infectious Disease"/>
            <person name="Wu L."/>
            <person name="Ma J."/>
        </authorList>
    </citation>
    <scope>NUCLEOTIDE SEQUENCE [LARGE SCALE GENOMIC DNA]</scope>
    <source>
        <strain evidence="3">CGMCC 1.8859</strain>
    </source>
</reference>
<name>A0ABQ2PEH7_9NEIS</name>
<evidence type="ECO:0000313" key="2">
    <source>
        <dbReference type="EMBL" id="GGP23967.1"/>
    </source>
</evidence>
<dbReference type="RefSeq" id="WP_188706880.1">
    <property type="nucleotide sequence ID" value="NZ_BMLX01000008.1"/>
</dbReference>
<comment type="caution">
    <text evidence="2">The sequence shown here is derived from an EMBL/GenBank/DDBJ whole genome shotgun (WGS) entry which is preliminary data.</text>
</comment>
<feature type="region of interest" description="Disordered" evidence="1">
    <location>
        <begin position="1"/>
        <end position="40"/>
    </location>
</feature>
<feature type="compositionally biased region" description="Low complexity" evidence="1">
    <location>
        <begin position="7"/>
        <end position="29"/>
    </location>
</feature>
<evidence type="ECO:0000313" key="3">
    <source>
        <dbReference type="Proteomes" id="UP000637267"/>
    </source>
</evidence>
<organism evidence="2 3">
    <name type="scientific">Silvimonas iriomotensis</name>
    <dbReference type="NCBI Taxonomy" id="449662"/>
    <lineage>
        <taxon>Bacteria</taxon>
        <taxon>Pseudomonadati</taxon>
        <taxon>Pseudomonadota</taxon>
        <taxon>Betaproteobacteria</taxon>
        <taxon>Neisseriales</taxon>
        <taxon>Chitinibacteraceae</taxon>
        <taxon>Silvimonas</taxon>
    </lineage>
</organism>
<dbReference type="Proteomes" id="UP000637267">
    <property type="component" value="Unassembled WGS sequence"/>
</dbReference>
<keyword evidence="3" id="KW-1185">Reference proteome</keyword>